<name>A0A9P6WFF2_MAUEX</name>
<sequence length="340" mass="38447">MNSNSVQEGKTGGNVSDKSAEGPMNQPWFKEAYKAAVRFYEKDDVLDSRDREELYKAYNSISRAQMFGGWLGFSSVFIPPFFYQYYKTKEIKGVKVPRNFVIGLVALAGSSFIAGNIAYKKQLQKLDPDNVFGNTGDYGDDALENEQNQFQKIKPPAQRQYEMMTLLKNGSSTRWAAYFSITQKNPEKRLPNPMIKLQEIQQEGLKRSSYMNQRDPIGLYKDIPEKKKEHLNSGNNKAVPVDGNTTSDTSFSTGGDSWYGVREEHKTSSSWDRIRVGNSQASKPASNSSPFDVFENEGENKSGANSSLQVRALPTRTPVMDRNISQEEFDKLLENERNND</sequence>
<feature type="compositionally biased region" description="Basic and acidic residues" evidence="1">
    <location>
        <begin position="261"/>
        <end position="275"/>
    </location>
</feature>
<dbReference type="Proteomes" id="UP000750334">
    <property type="component" value="Unassembled WGS sequence"/>
</dbReference>
<dbReference type="EMBL" id="PUHR01000016">
    <property type="protein sequence ID" value="KAG0671047.1"/>
    <property type="molecule type" value="Genomic_DNA"/>
</dbReference>
<feature type="region of interest" description="Disordered" evidence="1">
    <location>
        <begin position="230"/>
        <end position="340"/>
    </location>
</feature>
<keyword evidence="4" id="KW-1185">Reference proteome</keyword>
<feature type="compositionally biased region" description="Polar residues" evidence="1">
    <location>
        <begin position="1"/>
        <end position="17"/>
    </location>
</feature>
<protein>
    <submittedName>
        <fullName evidence="3">Uncharacterized protein</fullName>
    </submittedName>
</protein>
<evidence type="ECO:0000256" key="1">
    <source>
        <dbReference type="SAM" id="MobiDB-lite"/>
    </source>
</evidence>
<keyword evidence="2" id="KW-1133">Transmembrane helix</keyword>
<dbReference type="OrthoDB" id="4036490at2759"/>
<feature type="transmembrane region" description="Helical" evidence="2">
    <location>
        <begin position="98"/>
        <end position="119"/>
    </location>
</feature>
<feature type="compositionally biased region" description="Basic and acidic residues" evidence="1">
    <location>
        <begin position="324"/>
        <end position="340"/>
    </location>
</feature>
<evidence type="ECO:0000313" key="3">
    <source>
        <dbReference type="EMBL" id="KAG0671047.1"/>
    </source>
</evidence>
<reference evidence="3 4" key="1">
    <citation type="submission" date="2020-11" db="EMBL/GenBank/DDBJ databases">
        <title>Kefir isolates.</title>
        <authorList>
            <person name="Marcisauskas S."/>
            <person name="Kim Y."/>
            <person name="Blasche S."/>
        </authorList>
    </citation>
    <scope>NUCLEOTIDE SEQUENCE [LARGE SCALE GENOMIC DNA]</scope>
    <source>
        <strain evidence="3 4">OG2</strain>
    </source>
</reference>
<feature type="compositionally biased region" description="Polar residues" evidence="1">
    <location>
        <begin position="277"/>
        <end position="290"/>
    </location>
</feature>
<keyword evidence="2" id="KW-0472">Membrane</keyword>
<keyword evidence="2" id="KW-0812">Transmembrane</keyword>
<comment type="caution">
    <text evidence="3">The sequence shown here is derived from an EMBL/GenBank/DDBJ whole genome shotgun (WGS) entry which is preliminary data.</text>
</comment>
<feature type="region of interest" description="Disordered" evidence="1">
    <location>
        <begin position="1"/>
        <end position="25"/>
    </location>
</feature>
<dbReference type="Pfam" id="PF07954">
    <property type="entry name" value="DUF1689"/>
    <property type="match status" value="1"/>
</dbReference>
<gene>
    <name evidence="3" type="ORF">C6P45_001334</name>
</gene>
<organism evidence="3 4">
    <name type="scientific">Maudiozyma exigua</name>
    <name type="common">Yeast</name>
    <name type="synonym">Kazachstania exigua</name>
    <dbReference type="NCBI Taxonomy" id="34358"/>
    <lineage>
        <taxon>Eukaryota</taxon>
        <taxon>Fungi</taxon>
        <taxon>Dikarya</taxon>
        <taxon>Ascomycota</taxon>
        <taxon>Saccharomycotina</taxon>
        <taxon>Saccharomycetes</taxon>
        <taxon>Saccharomycetales</taxon>
        <taxon>Saccharomycetaceae</taxon>
        <taxon>Maudiozyma</taxon>
    </lineage>
</organism>
<accession>A0A9P6WFF2</accession>
<dbReference type="AlphaFoldDB" id="A0A9P6WFF2"/>
<evidence type="ECO:0000313" key="4">
    <source>
        <dbReference type="Proteomes" id="UP000750334"/>
    </source>
</evidence>
<evidence type="ECO:0000256" key="2">
    <source>
        <dbReference type="SAM" id="Phobius"/>
    </source>
</evidence>
<dbReference type="InterPro" id="IPR012470">
    <property type="entry name" value="Pup1-like"/>
</dbReference>
<feature type="transmembrane region" description="Helical" evidence="2">
    <location>
        <begin position="66"/>
        <end position="86"/>
    </location>
</feature>
<feature type="compositionally biased region" description="Low complexity" evidence="1">
    <location>
        <begin position="242"/>
        <end position="256"/>
    </location>
</feature>
<proteinExistence type="predicted"/>